<accession>A0AAE2D4P9</accession>
<comment type="similarity">
    <text evidence="1">Belongs to the peptidase S28 family.</text>
</comment>
<dbReference type="PANTHER" id="PTHR11010:SF38">
    <property type="entry name" value="LYSOSOMAL PRO-X CARBOXYPEPTIDASE"/>
    <property type="match status" value="1"/>
</dbReference>
<keyword evidence="6" id="KW-1133">Transmembrane helix</keyword>
<evidence type="ECO:0000256" key="1">
    <source>
        <dbReference type="ARBA" id="ARBA00011079"/>
    </source>
</evidence>
<dbReference type="GO" id="GO:0006508">
    <property type="term" value="P:proteolysis"/>
    <property type="evidence" value="ECO:0007669"/>
    <property type="project" value="UniProtKB-KW"/>
</dbReference>
<evidence type="ECO:0000256" key="5">
    <source>
        <dbReference type="ARBA" id="ARBA00023180"/>
    </source>
</evidence>
<dbReference type="GO" id="GO:0070008">
    <property type="term" value="F:serine-type exopeptidase activity"/>
    <property type="evidence" value="ECO:0007669"/>
    <property type="project" value="InterPro"/>
</dbReference>
<evidence type="ECO:0008006" key="9">
    <source>
        <dbReference type="Google" id="ProtNLM"/>
    </source>
</evidence>
<feature type="transmembrane region" description="Helical" evidence="6">
    <location>
        <begin position="15"/>
        <end position="34"/>
    </location>
</feature>
<reference evidence="7" key="1">
    <citation type="submission" date="2022-04" db="EMBL/GenBank/DDBJ databases">
        <authorList>
            <person name="Xu L."/>
            <person name="Lv Z."/>
        </authorList>
    </citation>
    <scope>NUCLEOTIDE SEQUENCE</scope>
    <source>
        <strain evidence="7">LV_2022a</strain>
    </source>
</reference>
<proteinExistence type="inferred from homology"/>
<evidence type="ECO:0000256" key="4">
    <source>
        <dbReference type="ARBA" id="ARBA00022801"/>
    </source>
</evidence>
<organism evidence="7 8">
    <name type="scientific">Schistosoma mekongi</name>
    <name type="common">Parasitic worm</name>
    <dbReference type="NCBI Taxonomy" id="38744"/>
    <lineage>
        <taxon>Eukaryota</taxon>
        <taxon>Metazoa</taxon>
        <taxon>Spiralia</taxon>
        <taxon>Lophotrochozoa</taxon>
        <taxon>Platyhelminthes</taxon>
        <taxon>Trematoda</taxon>
        <taxon>Digenea</taxon>
        <taxon>Strigeidida</taxon>
        <taxon>Schistosomatoidea</taxon>
        <taxon>Schistosomatidae</taxon>
        <taxon>Schistosoma</taxon>
    </lineage>
</organism>
<keyword evidence="8" id="KW-1185">Reference proteome</keyword>
<dbReference type="InterPro" id="IPR029058">
    <property type="entry name" value="AB_hydrolase_fold"/>
</dbReference>
<dbReference type="InterPro" id="IPR008758">
    <property type="entry name" value="Peptidase_S28"/>
</dbReference>
<dbReference type="Proteomes" id="UP001292079">
    <property type="component" value="Unassembled WGS sequence"/>
</dbReference>
<gene>
    <name evidence="7" type="ORF">MN116_004696</name>
</gene>
<keyword evidence="5" id="KW-0325">Glycoprotein</keyword>
<keyword evidence="6" id="KW-0812">Transmembrane</keyword>
<protein>
    <recommendedName>
        <fullName evidence="9">Lysosomal Pro-X carboxypeptidase</fullName>
    </recommendedName>
</protein>
<evidence type="ECO:0000313" key="7">
    <source>
        <dbReference type="EMBL" id="KAK4471251.1"/>
    </source>
</evidence>
<dbReference type="EMBL" id="JALJAT010000003">
    <property type="protein sequence ID" value="KAK4471251.1"/>
    <property type="molecule type" value="Genomic_DNA"/>
</dbReference>
<name>A0AAE2D4P9_SCHME</name>
<evidence type="ECO:0000256" key="3">
    <source>
        <dbReference type="ARBA" id="ARBA00022729"/>
    </source>
</evidence>
<dbReference type="PANTHER" id="PTHR11010">
    <property type="entry name" value="PROTEASE S28 PRO-X CARBOXYPEPTIDASE-RELATED"/>
    <property type="match status" value="1"/>
</dbReference>
<comment type="caution">
    <text evidence="7">The sequence shown here is derived from an EMBL/GenBank/DDBJ whole genome shotgun (WGS) entry which is preliminary data.</text>
</comment>
<dbReference type="SUPFAM" id="SSF53474">
    <property type="entry name" value="alpha/beta-Hydrolases"/>
    <property type="match status" value="1"/>
</dbReference>
<dbReference type="AlphaFoldDB" id="A0AAE2D4P9"/>
<dbReference type="Gene3D" id="1.20.120.980">
    <property type="entry name" value="Serine carboxypeptidase S28, SKS domain"/>
    <property type="match status" value="1"/>
</dbReference>
<dbReference type="Gene3D" id="3.40.50.1820">
    <property type="entry name" value="alpha/beta hydrolase"/>
    <property type="match status" value="1"/>
</dbReference>
<evidence type="ECO:0000313" key="8">
    <source>
        <dbReference type="Proteomes" id="UP001292079"/>
    </source>
</evidence>
<feature type="transmembrane region" description="Helical" evidence="6">
    <location>
        <begin position="46"/>
        <end position="67"/>
    </location>
</feature>
<dbReference type="Pfam" id="PF05577">
    <property type="entry name" value="Peptidase_S28"/>
    <property type="match status" value="1"/>
</dbReference>
<keyword evidence="6" id="KW-0472">Membrane</keyword>
<keyword evidence="4" id="KW-0378">Hydrolase</keyword>
<evidence type="ECO:0000256" key="2">
    <source>
        <dbReference type="ARBA" id="ARBA00022670"/>
    </source>
</evidence>
<keyword evidence="3" id="KW-0732">Signal</keyword>
<sequence length="546" mass="61488">MTPKVRTCSELQQASVINLHCLVSFFILGNISLVRHRINKSEMLQCRRMFLLLILYFLIPLSFAFLARRFPVRLNKDSQFKYETKYFRTKIDHFSLVTDGEFEIKYLINNDSFSSGGPILFYTGNEGAIEAFAENSGFIWKLAQELNASVVFAEHRYYGTSLPFGNNSFKDRQYFGYLTAEQALADYVLLINQLKVNYSCFASSPVIAFGGSYGGMLSAWIRQKYPNQIAGAIASSAPVWLFPGLSDCDSFSLVATNSFLKYGGDNCVKNIQHSWSNIVDIGQSVDGKELLTHMFNICTPLTDVQNIIDYLSDYLGTISMVNYPYPANFLGALPAWPVKYLCSNLTVYDPQQPVVTRISLLAKAILALTNYTGNQKCLDISGSLPGLDAKGWEIQTCMEMTTPMCASGAVNVMPPVNWDLNSFSAYCQKQYGISPRVNWPKVEFWGKSVDTTTNIVFSNGEIDPWFALSITNNSYVPFATVINIADAAHHLDLRTPNPADPDSVVKARTLEKQKIIQWIKEWKRKNTLLKIFNKFLLFNSLLDYLG</sequence>
<dbReference type="GO" id="GO:0008239">
    <property type="term" value="F:dipeptidyl-peptidase activity"/>
    <property type="evidence" value="ECO:0007669"/>
    <property type="project" value="TreeGrafter"/>
</dbReference>
<dbReference type="InterPro" id="IPR042269">
    <property type="entry name" value="Ser_carbopepase_S28_SKS"/>
</dbReference>
<keyword evidence="2" id="KW-0645">Protease</keyword>
<reference evidence="7" key="2">
    <citation type="journal article" date="2023" name="Infect Dis Poverty">
        <title>Chromosome-scale genome of the human blood fluke Schistosoma mekongi and its implications for public health.</title>
        <authorList>
            <person name="Zhou M."/>
            <person name="Xu L."/>
            <person name="Xu D."/>
            <person name="Chen W."/>
            <person name="Khan J."/>
            <person name="Hu Y."/>
            <person name="Huang H."/>
            <person name="Wei H."/>
            <person name="Zhang Y."/>
            <person name="Chusongsang P."/>
            <person name="Tanasarnprasert K."/>
            <person name="Hu X."/>
            <person name="Limpanont Y."/>
            <person name="Lv Z."/>
        </authorList>
    </citation>
    <scope>NUCLEOTIDE SEQUENCE</scope>
    <source>
        <strain evidence="7">LV_2022a</strain>
    </source>
</reference>
<evidence type="ECO:0000256" key="6">
    <source>
        <dbReference type="SAM" id="Phobius"/>
    </source>
</evidence>